<dbReference type="VEuPathDB" id="FungiDB:T551_03087"/>
<evidence type="ECO:0000256" key="1">
    <source>
        <dbReference type="ARBA" id="ARBA00010546"/>
    </source>
</evidence>
<feature type="domain" description="GATOR1 complex protein NPRL3 C-terminal HTH" evidence="5">
    <location>
        <begin position="536"/>
        <end position="594"/>
    </location>
</feature>
<dbReference type="GO" id="GO:0038202">
    <property type="term" value="P:TORC1 signaling"/>
    <property type="evidence" value="ECO:0007669"/>
    <property type="project" value="TreeGrafter"/>
</dbReference>
<dbReference type="GO" id="GO:0010508">
    <property type="term" value="P:positive regulation of autophagy"/>
    <property type="evidence" value="ECO:0007669"/>
    <property type="project" value="TreeGrafter"/>
</dbReference>
<keyword evidence="2 4" id="KW-0732">Signal</keyword>
<keyword evidence="2" id="KW-0469">Meiosis</keyword>
<dbReference type="GO" id="GO:0005096">
    <property type="term" value="F:GTPase activator activity"/>
    <property type="evidence" value="ECO:0007669"/>
    <property type="project" value="EnsemblFungi"/>
</dbReference>
<sequence length="601" mass="69036">MTAPSYLVAVLLVINSFGGSSLVFHYPPRPDIDSQSVVLQEDIDGSDVSSLSEETESLRENEASDISESNDGLFSESQSEDSGQDNSKRPPWDKIFGFNSDFLADLLTPRKTHCGKKFELWVDDLVFLGFPVHVKPDGTWSKHIDRPLKHSNSTHSESANLHDLGTHVSNESTNESAKLSQHQMTLFHIVMVMKPPLTQNYHTKINEMYTNVVIKLAMALKYEQAKMDYVWSQSEMILHMREKAANDEISFDALWVDILFKSSLASALATIYDAISASGIAHLTINNSFDFSIFIPTPIITTSIPTDMSEDNRFLTSIDVYDEDMDYNDPFLTPHSSLLLLDDVESVLQNIPADANPSFSLFIKNIRPTQTLLKLSQQTNIPLRNIHIFAEHLIYWRRAIPIPPLHLRNIYFVSPAANMTKYRLKYQESLFRTLFPTVPPLPTILAQLSKELRPFSFYIPSKNYRTIYLNVLTWLIRYGWVSQLKTFIWIKVSKEIKKAVIEKQKNKDVSFNDTILLEVVEDLTDSIIREPHQASKQERAWIEEIVSRKPLKYSILFNRIIKYFNGKNALEKISSLEGIPRKDIKELLQVFENDLEKTYFW</sequence>
<dbReference type="GO" id="GO:0005774">
    <property type="term" value="C:vacuolar membrane"/>
    <property type="evidence" value="ECO:0007669"/>
    <property type="project" value="UniProtKB-SubCell"/>
</dbReference>
<dbReference type="PANTHER" id="PTHR13153">
    <property type="entry name" value="CGTHBA PROTEIN -14 GENE PROTEIN"/>
    <property type="match status" value="1"/>
</dbReference>
<dbReference type="GO" id="GO:1904262">
    <property type="term" value="P:negative regulation of TORC1 signaling"/>
    <property type="evidence" value="ECO:0007669"/>
    <property type="project" value="EnsemblFungi"/>
</dbReference>
<feature type="compositionally biased region" description="Polar residues" evidence="3">
    <location>
        <begin position="66"/>
        <end position="77"/>
    </location>
</feature>
<dbReference type="GO" id="GO:1990130">
    <property type="term" value="C:GATOR1 complex"/>
    <property type="evidence" value="ECO:0007669"/>
    <property type="project" value="EnsemblFungi"/>
</dbReference>
<accession>A0A0W4ZGV6</accession>
<protein>
    <recommendedName>
        <fullName evidence="2">Nitrogen permease regulator 3</fullName>
    </recommendedName>
    <alternativeName>
        <fullName evidence="2">Required for meiotic nuclear division protein 11</fullName>
    </alternativeName>
</protein>
<evidence type="ECO:0000313" key="7">
    <source>
        <dbReference type="Proteomes" id="UP000053447"/>
    </source>
</evidence>
<feature type="chain" id="PRO_5006933802" description="Nitrogen permease regulator 3" evidence="4">
    <location>
        <begin position="22"/>
        <end position="601"/>
    </location>
</feature>
<gene>
    <name evidence="6" type="ORF">T551_03087</name>
</gene>
<comment type="function">
    <text evidence="2">Mediates inactivation of the TORC1 complex in response to amino acid starvation. Required for meiotic nuclear division.</text>
</comment>
<dbReference type="Proteomes" id="UP000053447">
    <property type="component" value="Unassembled WGS sequence"/>
</dbReference>
<feature type="region of interest" description="Disordered" evidence="3">
    <location>
        <begin position="45"/>
        <end position="91"/>
    </location>
</feature>
<dbReference type="Pfam" id="PF03666">
    <property type="entry name" value="NPR3"/>
    <property type="match status" value="1"/>
</dbReference>
<comment type="caution">
    <text evidence="6">The sequence shown here is derived from an EMBL/GenBank/DDBJ whole genome shotgun (WGS) entry which is preliminary data.</text>
</comment>
<dbReference type="AlphaFoldDB" id="A0A0W4ZGV6"/>
<feature type="signal peptide" evidence="4">
    <location>
        <begin position="1"/>
        <end position="21"/>
    </location>
</feature>
<keyword evidence="7" id="KW-1185">Reference proteome</keyword>
<dbReference type="STRING" id="1408657.A0A0W4ZGV6"/>
<evidence type="ECO:0000256" key="2">
    <source>
        <dbReference type="RuleBase" id="RU368069"/>
    </source>
</evidence>
<name>A0A0W4ZGV6_PNEJ7</name>
<dbReference type="RefSeq" id="XP_018228558.1">
    <property type="nucleotide sequence ID" value="XM_018375350.1"/>
</dbReference>
<reference evidence="7" key="1">
    <citation type="journal article" date="2016" name="Nat. Commun.">
        <title>Genome analysis of three Pneumocystis species reveals adaptation mechanisms to life exclusively in mammalian hosts.</title>
        <authorList>
            <person name="Ma L."/>
            <person name="Chen Z."/>
            <person name="Huang D.W."/>
            <person name="Kutty G."/>
            <person name="Ishihara M."/>
            <person name="Wang H."/>
            <person name="Abouelleil A."/>
            <person name="Bishop L."/>
            <person name="Davey E."/>
            <person name="Deng R."/>
            <person name="Deng X."/>
            <person name="Fan L."/>
            <person name="Fantoni G."/>
            <person name="Fitzgerald M."/>
            <person name="Gogineni E."/>
            <person name="Goldberg J.M."/>
            <person name="Handley G."/>
            <person name="Hu X."/>
            <person name="Huber C."/>
            <person name="Jiao X."/>
            <person name="Jones K."/>
            <person name="Levin J.Z."/>
            <person name="Liu Y."/>
            <person name="Macdonald P."/>
            <person name="Melnikov A."/>
            <person name="Raley C."/>
            <person name="Sassi M."/>
            <person name="Sherman B.T."/>
            <person name="Song X."/>
            <person name="Sykes S."/>
            <person name="Tran B."/>
            <person name="Walsh L."/>
            <person name="Xia Y."/>
            <person name="Yang J."/>
            <person name="Young S."/>
            <person name="Zeng Q."/>
            <person name="Zheng X."/>
            <person name="Stephens R."/>
            <person name="Nusbaum C."/>
            <person name="Birren B.W."/>
            <person name="Azadi P."/>
            <person name="Lempicki R.A."/>
            <person name="Cuomo C.A."/>
            <person name="Kovacs J.A."/>
        </authorList>
    </citation>
    <scope>NUCLEOTIDE SEQUENCE [LARGE SCALE GENOMIC DNA]</scope>
    <source>
        <strain evidence="7">RU7</strain>
    </source>
</reference>
<dbReference type="eggNOG" id="KOG3830">
    <property type="taxonomic scope" value="Eukaryota"/>
</dbReference>
<dbReference type="OrthoDB" id="18648at2759"/>
<dbReference type="EMBL" id="LFWA01000014">
    <property type="protein sequence ID" value="KTW27588.1"/>
    <property type="molecule type" value="Genomic_DNA"/>
</dbReference>
<dbReference type="GeneID" id="28941605"/>
<comment type="subcellular location">
    <subcellularLocation>
        <location evidence="2">Vacuole membrane</location>
        <topology evidence="2">Peripheral membrane protein</topology>
    </subcellularLocation>
</comment>
<evidence type="ECO:0000256" key="3">
    <source>
        <dbReference type="SAM" id="MobiDB-lite"/>
    </source>
</evidence>
<dbReference type="InterPro" id="IPR005365">
    <property type="entry name" value="Npr3"/>
</dbReference>
<dbReference type="InterPro" id="IPR056603">
    <property type="entry name" value="HTH_NPRL3"/>
</dbReference>
<evidence type="ECO:0000313" key="6">
    <source>
        <dbReference type="EMBL" id="KTW27588.1"/>
    </source>
</evidence>
<dbReference type="GO" id="GO:0034198">
    <property type="term" value="P:cellular response to amino acid starvation"/>
    <property type="evidence" value="ECO:0007669"/>
    <property type="project" value="TreeGrafter"/>
</dbReference>
<dbReference type="GO" id="GO:0051321">
    <property type="term" value="P:meiotic cell cycle"/>
    <property type="evidence" value="ECO:0007669"/>
    <property type="project" value="UniProtKB-UniRule"/>
</dbReference>
<evidence type="ECO:0000259" key="5">
    <source>
        <dbReference type="Pfam" id="PF24064"/>
    </source>
</evidence>
<dbReference type="Pfam" id="PF24064">
    <property type="entry name" value="HTH_NPRL3"/>
    <property type="match status" value="1"/>
</dbReference>
<dbReference type="PANTHER" id="PTHR13153:SF5">
    <property type="entry name" value="GATOR COMPLEX PROTEIN NPRL3"/>
    <property type="match status" value="1"/>
</dbReference>
<comment type="similarity">
    <text evidence="1 2">Belongs to the NPR3 family.</text>
</comment>
<organism evidence="6 7">
    <name type="scientific">Pneumocystis jirovecii (strain RU7)</name>
    <name type="common">Human pneumocystis pneumonia agent</name>
    <dbReference type="NCBI Taxonomy" id="1408657"/>
    <lineage>
        <taxon>Eukaryota</taxon>
        <taxon>Fungi</taxon>
        <taxon>Dikarya</taxon>
        <taxon>Ascomycota</taxon>
        <taxon>Taphrinomycotina</taxon>
        <taxon>Pneumocystomycetes</taxon>
        <taxon>Pneumocystaceae</taxon>
        <taxon>Pneumocystis</taxon>
    </lineage>
</organism>
<proteinExistence type="inferred from homology"/>
<evidence type="ECO:0000256" key="4">
    <source>
        <dbReference type="SAM" id="SignalP"/>
    </source>
</evidence>